<reference evidence="2" key="2">
    <citation type="submission" date="2022-04" db="EMBL/GenBank/DDBJ databases">
        <authorList>
            <person name="Fokt H."/>
            <person name="Baines J."/>
        </authorList>
    </citation>
    <scope>NUCLEOTIDE SEQUENCE</scope>
    <source>
        <strain evidence="2">KH365_2</strain>
    </source>
</reference>
<proteinExistence type="predicted"/>
<keyword evidence="3" id="KW-1185">Reference proteome</keyword>
<dbReference type="AlphaFoldDB" id="A0A9X2NW67"/>
<reference evidence="2" key="1">
    <citation type="journal article" date="2022" name="Arch. Microbiol.">
        <title>Bacteroides muris sp. nov. isolated from the cecum of wild-derived house mice.</title>
        <authorList>
            <person name="Fokt H."/>
            <person name="Unni R."/>
            <person name="Repnik U."/>
            <person name="Schmitz R.A."/>
            <person name="Bramkamp M."/>
            <person name="Baines J.F."/>
            <person name="Unterweger D."/>
        </authorList>
    </citation>
    <scope>NUCLEOTIDE SEQUENCE</scope>
    <source>
        <strain evidence="2">KH365_2</strain>
    </source>
</reference>
<keyword evidence="1" id="KW-1133">Transmembrane helix</keyword>
<comment type="caution">
    <text evidence="2">The sequence shown here is derived from an EMBL/GenBank/DDBJ whole genome shotgun (WGS) entry which is preliminary data.</text>
</comment>
<dbReference type="RefSeq" id="WP_257932397.1">
    <property type="nucleotide sequence ID" value="NZ_JAMZED010000058.1"/>
</dbReference>
<protein>
    <submittedName>
        <fullName evidence="2">Uncharacterized protein</fullName>
    </submittedName>
</protein>
<organism evidence="2 3">
    <name type="scientific">Bacteroides muris</name>
    <name type="common">ex Fokt et al. 2023</name>
    <dbReference type="NCBI Taxonomy" id="2937417"/>
    <lineage>
        <taxon>Bacteria</taxon>
        <taxon>Pseudomonadati</taxon>
        <taxon>Bacteroidota</taxon>
        <taxon>Bacteroidia</taxon>
        <taxon>Bacteroidales</taxon>
        <taxon>Bacteroidaceae</taxon>
        <taxon>Bacteroides</taxon>
    </lineage>
</organism>
<dbReference type="EMBL" id="JAMZED010000058">
    <property type="protein sequence ID" value="MCR6506171.1"/>
    <property type="molecule type" value="Genomic_DNA"/>
</dbReference>
<feature type="non-terminal residue" evidence="2">
    <location>
        <position position="1"/>
    </location>
</feature>
<dbReference type="Proteomes" id="UP001143192">
    <property type="component" value="Unassembled WGS sequence"/>
</dbReference>
<keyword evidence="1" id="KW-0812">Transmembrane</keyword>
<evidence type="ECO:0000256" key="1">
    <source>
        <dbReference type="SAM" id="Phobius"/>
    </source>
</evidence>
<keyword evidence="1" id="KW-0472">Membrane</keyword>
<evidence type="ECO:0000313" key="3">
    <source>
        <dbReference type="Proteomes" id="UP001143192"/>
    </source>
</evidence>
<name>A0A9X2NW67_9BACE</name>
<feature type="transmembrane region" description="Helical" evidence="1">
    <location>
        <begin position="21"/>
        <end position="45"/>
    </location>
</feature>
<accession>A0A9X2NW67</accession>
<gene>
    <name evidence="2" type="ORF">M1B79_16260</name>
</gene>
<evidence type="ECO:0000313" key="2">
    <source>
        <dbReference type="EMBL" id="MCR6506171.1"/>
    </source>
</evidence>
<sequence length="62" mass="7340">RKHRMMNWCNSYRTDGKRNDCYYHILAMAAYSNERVAAIVVSVLYRMLTFSFCEEHNGLCAE</sequence>